<feature type="disulfide bond" evidence="13">
    <location>
        <begin position="1445"/>
        <end position="1463"/>
    </location>
</feature>
<feature type="compositionally biased region" description="Polar residues" evidence="14">
    <location>
        <begin position="2614"/>
        <end position="2625"/>
    </location>
</feature>
<keyword evidence="10" id="KW-0325">Glycoprotein</keyword>
<evidence type="ECO:0000256" key="2">
    <source>
        <dbReference type="ARBA" id="ARBA00009456"/>
    </source>
</evidence>
<dbReference type="CDD" id="cd00112">
    <property type="entry name" value="LDLa"/>
    <property type="match status" value="7"/>
</dbReference>
<comment type="caution">
    <text evidence="18">The sequence shown here is derived from an EMBL/GenBank/DDBJ whole genome shotgun (WGS) entry which is preliminary data.</text>
</comment>
<dbReference type="PROSITE" id="PS51233">
    <property type="entry name" value="VWFD"/>
    <property type="match status" value="3"/>
</dbReference>
<dbReference type="InterPro" id="IPR036084">
    <property type="entry name" value="Ser_inhib-like_sf"/>
</dbReference>
<dbReference type="PROSITE" id="PS01225">
    <property type="entry name" value="CTCK_2"/>
    <property type="match status" value="1"/>
</dbReference>
<evidence type="ECO:0000256" key="6">
    <source>
        <dbReference type="ARBA" id="ARBA00022737"/>
    </source>
</evidence>
<dbReference type="InterPro" id="IPR008979">
    <property type="entry name" value="Galactose-bd-like_sf"/>
</dbReference>
<dbReference type="InterPro" id="IPR050780">
    <property type="entry name" value="Mucin_vWF_Thrombospondin_sf"/>
</dbReference>
<dbReference type="InterPro" id="IPR001007">
    <property type="entry name" value="VWF_dom"/>
</dbReference>
<feature type="disulfide bond" evidence="13">
    <location>
        <begin position="1583"/>
        <end position="1598"/>
    </location>
</feature>
<feature type="region of interest" description="Disordered" evidence="14">
    <location>
        <begin position="2403"/>
        <end position="2427"/>
    </location>
</feature>
<proteinExistence type="inferred from homology"/>
<dbReference type="PROSITE" id="PS00022">
    <property type="entry name" value="EGF_1"/>
    <property type="match status" value="1"/>
</dbReference>
<dbReference type="PROSITE" id="PS01186">
    <property type="entry name" value="EGF_2"/>
    <property type="match status" value="1"/>
</dbReference>
<keyword evidence="6" id="KW-0677">Repeat</keyword>
<keyword evidence="5" id="KW-0732">Signal</keyword>
<comment type="subcellular location">
    <subcellularLocation>
        <location evidence="1">Secreted</location>
        <location evidence="1">Extracellular space</location>
    </subcellularLocation>
</comment>
<dbReference type="InterPro" id="IPR002919">
    <property type="entry name" value="TIL_dom"/>
</dbReference>
<dbReference type="CDD" id="cd19941">
    <property type="entry name" value="TIL"/>
    <property type="match status" value="5"/>
</dbReference>
<dbReference type="InterPro" id="IPR000884">
    <property type="entry name" value="TSP1_rpt"/>
</dbReference>
<evidence type="ECO:0000256" key="3">
    <source>
        <dbReference type="ARBA" id="ARBA00020523"/>
    </source>
</evidence>
<comment type="function">
    <text evidence="11">Involved in the modulation of neuronal aggregation. May be involved in developmental events during the formation of the central nervous system.</text>
</comment>
<evidence type="ECO:0000256" key="9">
    <source>
        <dbReference type="ARBA" id="ARBA00023157"/>
    </source>
</evidence>
<dbReference type="InterPro" id="IPR036383">
    <property type="entry name" value="TSP1_rpt_sf"/>
</dbReference>
<dbReference type="InterPro" id="IPR001846">
    <property type="entry name" value="VWF_type-D"/>
</dbReference>
<evidence type="ECO:0000313" key="18">
    <source>
        <dbReference type="EMBL" id="CAF2124131.1"/>
    </source>
</evidence>
<name>A0A816V958_9BILA</name>
<dbReference type="SUPFAM" id="SSF82895">
    <property type="entry name" value="TSP-1 type 1 repeat"/>
    <property type="match status" value="5"/>
</dbReference>
<keyword evidence="4" id="KW-0245">EGF-like domain</keyword>
<dbReference type="SMART" id="SM00192">
    <property type="entry name" value="LDLa"/>
    <property type="match status" value="9"/>
</dbReference>
<comment type="similarity">
    <text evidence="2">Belongs to the thrombospondin family.</text>
</comment>
<evidence type="ECO:0000259" key="15">
    <source>
        <dbReference type="PROSITE" id="PS01225"/>
    </source>
</evidence>
<dbReference type="GO" id="GO:0007399">
    <property type="term" value="P:nervous system development"/>
    <property type="evidence" value="ECO:0007669"/>
    <property type="project" value="UniProtKB-ARBA"/>
</dbReference>
<dbReference type="PROSITE" id="PS50068">
    <property type="entry name" value="LDLRA_2"/>
    <property type="match status" value="7"/>
</dbReference>
<dbReference type="FunFam" id="2.20.100.10:FF:000001">
    <property type="entry name" value="semaphorin-5A isoform X1"/>
    <property type="match status" value="1"/>
</dbReference>
<evidence type="ECO:0000256" key="8">
    <source>
        <dbReference type="ARBA" id="ARBA00022889"/>
    </source>
</evidence>
<dbReference type="Gene3D" id="2.10.25.10">
    <property type="entry name" value="Laminin"/>
    <property type="match status" value="5"/>
</dbReference>
<keyword evidence="9 13" id="KW-1015">Disulfide bond</keyword>
<gene>
    <name evidence="18" type="ORF">XDN619_LOCUS23369</name>
</gene>
<evidence type="ECO:0000256" key="5">
    <source>
        <dbReference type="ARBA" id="ARBA00022729"/>
    </source>
</evidence>
<keyword evidence="8" id="KW-0130">Cell adhesion</keyword>
<dbReference type="SMART" id="SM00832">
    <property type="entry name" value="C8"/>
    <property type="match status" value="3"/>
</dbReference>
<dbReference type="EMBL" id="CAJNRG010010605">
    <property type="protein sequence ID" value="CAF2124131.1"/>
    <property type="molecule type" value="Genomic_DNA"/>
</dbReference>
<dbReference type="Gene3D" id="4.10.400.10">
    <property type="entry name" value="Low-density Lipoprotein Receptor"/>
    <property type="match status" value="7"/>
</dbReference>
<evidence type="ECO:0000256" key="14">
    <source>
        <dbReference type="SAM" id="MobiDB-lite"/>
    </source>
</evidence>
<dbReference type="InterPro" id="IPR006207">
    <property type="entry name" value="Cys_knot_C"/>
</dbReference>
<dbReference type="Gene3D" id="2.20.100.10">
    <property type="entry name" value="Thrombospondin type-1 (TSP1) repeat"/>
    <property type="match status" value="5"/>
</dbReference>
<feature type="compositionally biased region" description="Low complexity" evidence="14">
    <location>
        <begin position="2580"/>
        <end position="2613"/>
    </location>
</feature>
<evidence type="ECO:0000256" key="10">
    <source>
        <dbReference type="ARBA" id="ARBA00023180"/>
    </source>
</evidence>
<dbReference type="SMART" id="SM00181">
    <property type="entry name" value="EGF"/>
    <property type="match status" value="3"/>
</dbReference>
<feature type="disulfide bond" evidence="13">
    <location>
        <begin position="1421"/>
        <end position="1436"/>
    </location>
</feature>
<feature type="domain" description="CTCK" evidence="15">
    <location>
        <begin position="4347"/>
        <end position="4451"/>
    </location>
</feature>
<feature type="domain" description="VWFD" evidence="17">
    <location>
        <begin position="566"/>
        <end position="732"/>
    </location>
</feature>
<dbReference type="InterPro" id="IPR002172">
    <property type="entry name" value="LDrepeatLR_classA_rpt"/>
</dbReference>
<evidence type="ECO:0000256" key="13">
    <source>
        <dbReference type="PROSITE-ProRule" id="PRU00124"/>
    </source>
</evidence>
<dbReference type="Pfam" id="PF00090">
    <property type="entry name" value="TSP_1"/>
    <property type="match status" value="5"/>
</dbReference>
<dbReference type="PANTHER" id="PTHR11339:SF402">
    <property type="entry name" value="VWFD DOMAIN-CONTAINING PROTEIN"/>
    <property type="match status" value="1"/>
</dbReference>
<feature type="disulfide bond" evidence="13">
    <location>
        <begin position="1457"/>
        <end position="1472"/>
    </location>
</feature>
<feature type="region of interest" description="Disordered" evidence="14">
    <location>
        <begin position="3281"/>
        <end position="3313"/>
    </location>
</feature>
<feature type="disulfide bond" evidence="13">
    <location>
        <begin position="1607"/>
        <end position="1625"/>
    </location>
</feature>
<keyword evidence="7" id="KW-0106">Calcium</keyword>
<feature type="compositionally biased region" description="Low complexity" evidence="14">
    <location>
        <begin position="2176"/>
        <end position="2191"/>
    </location>
</feature>
<evidence type="ECO:0000256" key="11">
    <source>
        <dbReference type="ARBA" id="ARBA00045981"/>
    </source>
</evidence>
<dbReference type="SMART" id="SM00216">
    <property type="entry name" value="VWD"/>
    <property type="match status" value="3"/>
</dbReference>
<feature type="domain" description="F5/8 type C" evidence="16">
    <location>
        <begin position="2027"/>
        <end position="2167"/>
    </location>
</feature>
<dbReference type="InterPro" id="IPR000421">
    <property type="entry name" value="FA58C"/>
</dbReference>
<dbReference type="InterPro" id="IPR000742">
    <property type="entry name" value="EGF"/>
</dbReference>
<feature type="region of interest" description="Disordered" evidence="14">
    <location>
        <begin position="2580"/>
        <end position="2634"/>
    </location>
</feature>
<dbReference type="PRINTS" id="PR00261">
    <property type="entry name" value="LDLRECEPTOR"/>
</dbReference>
<dbReference type="InterPro" id="IPR036055">
    <property type="entry name" value="LDL_receptor-like_sf"/>
</dbReference>
<accession>A0A816V958</accession>
<evidence type="ECO:0000259" key="17">
    <source>
        <dbReference type="PROSITE" id="PS51233"/>
    </source>
</evidence>
<feature type="disulfide bond" evidence="13">
    <location>
        <begin position="1544"/>
        <end position="1559"/>
    </location>
</feature>
<dbReference type="Pfam" id="PF00057">
    <property type="entry name" value="Ldl_recept_a"/>
    <property type="match status" value="5"/>
</dbReference>
<dbReference type="PANTHER" id="PTHR11339">
    <property type="entry name" value="EXTRACELLULAR MATRIX GLYCOPROTEIN RELATED"/>
    <property type="match status" value="1"/>
</dbReference>
<dbReference type="GO" id="GO:0007155">
    <property type="term" value="P:cell adhesion"/>
    <property type="evidence" value="ECO:0007669"/>
    <property type="project" value="UniProtKB-KW"/>
</dbReference>
<dbReference type="Pfam" id="PF08742">
    <property type="entry name" value="C8"/>
    <property type="match status" value="3"/>
</dbReference>
<dbReference type="PROSITE" id="PS50092">
    <property type="entry name" value="TSP1"/>
    <property type="match status" value="6"/>
</dbReference>
<dbReference type="SUPFAM" id="SSF49785">
    <property type="entry name" value="Galactose-binding domain-like"/>
    <property type="match status" value="1"/>
</dbReference>
<dbReference type="GO" id="GO:0005576">
    <property type="term" value="C:extracellular region"/>
    <property type="evidence" value="ECO:0007669"/>
    <property type="project" value="UniProtKB-SubCell"/>
</dbReference>
<dbReference type="InterPro" id="IPR014853">
    <property type="entry name" value="VWF/SSPO/ZAN-like_Cys-rich_dom"/>
</dbReference>
<dbReference type="Pfam" id="PF01826">
    <property type="entry name" value="TIL"/>
    <property type="match status" value="4"/>
</dbReference>
<reference evidence="18" key="1">
    <citation type="submission" date="2021-02" db="EMBL/GenBank/DDBJ databases">
        <authorList>
            <person name="Nowell W R."/>
        </authorList>
    </citation>
    <scope>NUCLEOTIDE SEQUENCE</scope>
</reference>
<dbReference type="Pfam" id="PF00094">
    <property type="entry name" value="VWD"/>
    <property type="match status" value="3"/>
</dbReference>
<evidence type="ECO:0000256" key="1">
    <source>
        <dbReference type="ARBA" id="ARBA00004239"/>
    </source>
</evidence>
<dbReference type="SUPFAM" id="SSF57424">
    <property type="entry name" value="LDL receptor-like module"/>
    <property type="match status" value="6"/>
</dbReference>
<dbReference type="SMART" id="SM00215">
    <property type="entry name" value="VWC_out"/>
    <property type="match status" value="3"/>
</dbReference>
<evidence type="ECO:0000259" key="16">
    <source>
        <dbReference type="PROSITE" id="PS50022"/>
    </source>
</evidence>
<feature type="domain" description="VWFD" evidence="17">
    <location>
        <begin position="204"/>
        <end position="371"/>
    </location>
</feature>
<evidence type="ECO:0000256" key="12">
    <source>
        <dbReference type="PROSITE-ProRule" id="PRU00039"/>
    </source>
</evidence>
<feature type="disulfide bond" evidence="13">
    <location>
        <begin position="1600"/>
        <end position="1612"/>
    </location>
</feature>
<dbReference type="SUPFAM" id="SSF57567">
    <property type="entry name" value="Serine protease inhibitors"/>
    <property type="match status" value="5"/>
</dbReference>
<dbReference type="InterPro" id="IPR023415">
    <property type="entry name" value="LDLR_class-A_CS"/>
</dbReference>
<protein>
    <recommendedName>
        <fullName evidence="3">SCO-spondin</fullName>
    </recommendedName>
</protein>
<dbReference type="PROSITE" id="PS01209">
    <property type="entry name" value="LDLRA_1"/>
    <property type="match status" value="5"/>
</dbReference>
<feature type="region of interest" description="Disordered" evidence="14">
    <location>
        <begin position="2176"/>
        <end position="2198"/>
    </location>
</feature>
<organism evidence="18 19">
    <name type="scientific">Rotaria magnacalcarata</name>
    <dbReference type="NCBI Taxonomy" id="392030"/>
    <lineage>
        <taxon>Eukaryota</taxon>
        <taxon>Metazoa</taxon>
        <taxon>Spiralia</taxon>
        <taxon>Gnathifera</taxon>
        <taxon>Rotifera</taxon>
        <taxon>Eurotatoria</taxon>
        <taxon>Bdelloidea</taxon>
        <taxon>Philodinida</taxon>
        <taxon>Philodinidae</taxon>
        <taxon>Rotaria</taxon>
    </lineage>
</organism>
<dbReference type="SMART" id="SM00209">
    <property type="entry name" value="TSP1"/>
    <property type="match status" value="6"/>
</dbReference>
<feature type="disulfide bond" evidence="13">
    <location>
        <begin position="1438"/>
        <end position="1450"/>
    </location>
</feature>
<dbReference type="Proteomes" id="UP000663887">
    <property type="component" value="Unassembled WGS sequence"/>
</dbReference>
<evidence type="ECO:0000256" key="7">
    <source>
        <dbReference type="ARBA" id="ARBA00022837"/>
    </source>
</evidence>
<evidence type="ECO:0000256" key="4">
    <source>
        <dbReference type="ARBA" id="ARBA00022536"/>
    </source>
</evidence>
<dbReference type="Gene3D" id="2.60.120.260">
    <property type="entry name" value="Galactose-binding domain-like"/>
    <property type="match status" value="1"/>
</dbReference>
<evidence type="ECO:0000313" key="19">
    <source>
        <dbReference type="Proteomes" id="UP000663887"/>
    </source>
</evidence>
<dbReference type="PROSITE" id="PS50022">
    <property type="entry name" value="FA58C_3"/>
    <property type="match status" value="1"/>
</dbReference>
<comment type="caution">
    <text evidence="12">Lacks conserved residue(s) required for the propagation of feature annotation.</text>
</comment>
<dbReference type="SMART" id="SM00041">
    <property type="entry name" value="CT"/>
    <property type="match status" value="1"/>
</dbReference>
<sequence>MVVETKNGTCPNGTSFNIITEYEKPEGEWRIDFTELRVQGLNTPDQVINYIAQRSASGSPCIYQRKVSKDICCKGWGGTSCNEPICTIACVNGQCTAPYTCSCTAGYAGEGCQYSLSIFLFVVFFRFIIVPSFSGDPRLVQCYRESLCLNTSMISSELMSISYCCGSKSGTATKTVGGTCSLCTDTVAETTNVTLPLQPTLNYATCVLWGRDHIRTFDGFIYDFQGACQYKLTSTNNWEIDIQTDNCDRWETCKKTLSITLGGFRVVAVGKSVTVNGVALNSTQGFVNGPLTIERRTEDYTYLRYSDGVRCKWDNQLTAYVTVDQTYMKQVKGLCGTYTNNPSDDLELPDGSLSNSVTNFANGWRSDSGCPSSATPTDPCSTQALITAAEIACRPIRDPYDAFKVCNRIINDTYMFAACKRDYCASATYGSDAQQQALCAAFEAMARDCEDNYIHINWRLSNRCPKPCLNDKVYTECATSCPATCQNHREGFRDSLDCSKDCAPGCICPLDTVIDIGRNGSCVKADQCTCYYHGKYYLPRKAISIDCNECICNGGTWSCTRKHCSKICSVTGSTHIQTFDGKHYATRGSCEYTLVEEIRAATGLNIAMANPDKTSSNYKELTVKVNQTYVYIQDKNVYINGQVHPVLPFKNDLITVQRETSAFLVLLGRGFNIQFDGIRIYIRLDPIFVNNTRGLCGTYDYNSQNDFLTHISIVETNIKTFVDDYKTDIACITPSYGHPCQQNIANEKPAQDKCALLKSDLFASCASTVNPSQFVANCEFDLCSNTNAHFQNVYFCSAVAAYARECQLANITTNWLSDARIQSVCRNAQYGQCLGGAAYSDCAPKCSQTCHQLTISGQTCSERECIAGCSCPSQTYLDVAVQSQPQCVPKSQCSCYDSESNTYIKAGGVAKRSCGDCTCNNGAWSCASQLCEKAIGCPANQIYVANASSCPKTCDNINTWKDCGITFEGCTCPAGQVLSQDLKTCVVTSTCPCRYAGHLYGSNEVIRRGCSQCRCAGASWSCVERRCDATCSGTGDPHYSTFDGLRYSYQGNCKYILTQTKDRAFRVITENVQCGTSGVTCAKNIVIKYNSITISLMRGREPLVNDVEIKDLTLGRRVFGDVTLMKSGLFVFVNSSNFMIRWDEKTRIYVTVHDNLKGQMAGLCGDFDGDSSDDLNTANGVPGTIGEMADSWKVEQTCVTEPSPIMDSSAPCSNFEARREWAEKECYQVIDKSETNPFLPCIKKLDETVVRSYYIECLYDACHCDTGGDCECLCTSLSAFAEKCQSLDVPVKWRTQEKCALQCEYGKIYMPCGPICQPTCRDIYLAENYNCVDSGCQEGCFCPEGEVMDETGACVIPEECPCIDQNLAYPVGSKIIRNCDECECMNGTFHCEQLENCVPKCSQREFTCNATSTCIPLEWVCDKTPDCEDGSDEYQCNCTQDDFICSTGQCIDPSYRCDGLPQCRDGSDELNCNHTVPCTEFECANKRCIPKSWVCDGAVDCSTDGQDRSDERHCNATKCDTDSGREFLCKNMPARKCLSISQQCDGHDDCGDGSDEANCTCTCGQDLFTCKSLCECIPVNQVCDGTQQCKDGSDEKLCKCNQGEYTCKGGLCINATNLCDGKVDCPKSDDESQFNCNVTTVATSTASLWSTKTTPMISTSGHTTPFCDTGLCLVLNVERCIPVDELCDGEKFCDDGTDEISILFPGFGNCIQTTVLPLNTTTGMVCTPPDQNICGLCLEPEKFCNGICDCKQDCLDEADCTPCTLKCKGSDACITPKQLCNRKCDCVETCSDEEDCIMPTPPPCTEFTCDVTIANPIGKCVNHTHVCDGYPDCVDKTDEGKDHCNYTTTKKISQATSEVSATTAVPEVCTNASNNYQAFPLNSPLILTVSSPQIPELTTIREISPQHPITVIGTKEVYTTIYFSSMYEVMEIDLIATSKLRYFAARTDDQKPSVNGVIQASSTDTNVHYVIHIVPPSTQFTKIVSLTIITTVTTNITSIQIKACTGPITTPFTTASVGPTETTPHRCEDEMGLRNGFIPTSDIYVSSNKEAGNTLDTIRLGNAKYWVAASGDLTPWIEIRFSSNNAKTLTGFQIRGEITEINVQYDTLTAKNINYTHNPVRRIAPSSSAISTIFFVEPLIDVTRIRFNLNRVLSNTVIMEQIELLGCAESSTVFSTTSGTAPSGTPISSTARGSTETTPPYVCKSENILSNAAIAKDDVRVVFNNQVVTDNAKENGAGVDMDKNEYITIYFSKIQTIDSVVILPNSNIQSYSISYTKTNGDEYILVEDQESLETKFNLIETRTIKILPRTKIRNSLPYHIRLAIYVCGELTTTVTGATSAITTERFTSSKKNEIKKTKQFSFQYLETTPLYTFTSTLETTEGETVEIAGPEITPTPHSFTPTFETSQPGSMSSIPTTASSPRWTGSVTTSTASTHICTLEEGMDKPQYLLEPVLNGAHSPRSPNISPNGEGVTFTSQTAEIEIELAPFIAPIIEYLSIANTTITNVNRLYITIIASNGSTIRTLDSSVGSTVVTGFPDTPLPVNSTLLITFDTNDQKPPSAVTLSILACFHPELSTTVISTTSGHPTTGTSSTKGQPSSTGSSPTTIGATGSSVPSPTSTRLPTGSSSTLITPSASSTATAFTTSLPITTALLCPLKEGMTNPQYLDSPQITGAQLGTSPSSLNPGSPGVNFKEPAGMVLIPIAAGISPILTKISIPNQQTNVIQITVTVITSTGDTPVNLVSSQPINTVDSFPITPIPAGSLIMITFVTAGNQPPENVTLSVIGCYEPSTATTIVTTEVTQGIVYKAVPQLRQRVLRSAVPLPDRQRQVLRRHHRRNQVEYSFHPSETFTNNPCFVLAPSSSTRRTTSFTTSQPLTTTMVCPLKEGMSSPQYLGAPDIIGGKSGTIPSNILPGSPGIDFSTLNGTVVIPLAPGITPIVTTVSIPNPLTNVVEITVTFTPATSDKPVQLTSPQGTNTVDNFPITPLKEGSNITITFVTSDSKPPTSVTLSVIACYEPSTATTIVTTEVTQGIVYKAVPQLRQRVLRSAVPLPDRQRQVLRRHHRRNQVEYSFHPSETFTNNPCFVLAPSSSTRRTTSFTTSQPLTTTMVCPLKEGMSSPQYLGAPDIIGGKSGTIPSNILPGSPGIDFSTLNGTVVIPLAPGITPIVTTVSIPNPLTNVVEITVTFTPATSDKPVQLTSPQGTNTVDNFPITPLKEGSNITITFVTSDSKPPTSVTLSVIACYEPSTATTIVTTEVTQGTTYPVTGTGKTTVPAETTFPTTVGASSTVTSGKPQPTTTGGAGTTGSTSQTETAHVTGTLPSTAVSGTAMSGTTSGLGISLTSSFPTGRTSIVSGSGSMLSTITGSGTTEMFTTLTTTSCYSADVMYHENVVLSIKQTETNLDIPIPSLRTDGTGVTFSNMKQPTLLVTLNSTVVSQIISISIPNVNGASNVNQIELTFYGSDDQILLNPLGAPWVAETTPGVTTLEKLIPQVPVGAFEIKLINTTDGGVPRNVTLEIIGCIHQFTALSTTAASTYTTTSPCLITNGMTDVNVIPNDNIVNSNNVPIGDLIRLINTSLGYTPISENDKITIKLTNDNSEIAIGQIIISAQTFQSTILSIKTKNDNTWTTYATLTSTTTTFDNLYATELQFQFTPNTKSIKLGIIGCFPPTVTTLISSTASQYTTSSSTGTTSACVLSQWGAWSTCSLECEPKRDQSRSRSVLNGTCQKPLDETQPCNQTPCEQCTMTREQYIAELELVPPSDYFVGYLMNAITAAITNTSVHIGDILDRNTTVFVDNCTQLMCKSNGIEKQKVPCQKDCKYTPWSEWSICDASCGQNGNRTRKQSFIMEDSSLPNPICLRDIVEVLPCTGQPCPCTKDVNCTCNLTDWSTWSECSLPCGGGQRERTRQFKTNETENCTPNNLREVQSCNVNCCPVDGGHTPWSQWSTCTTTCGSGVRKRHRACTAPAPSCNGKPCKEYQEDTQVCNTQPCDDKCKNDQIYSECANECDTSCDSLTCDNKCQNPDKCVPGCVCPENKVIGPDGKCIDRKDCPCRLSSDNTTLVNGESNVRDPCKTYTCKSGCMITTDKNCSKCEWSPWTPFSDCSNACNGTQSRFHTYDGPNCPDNRTEEDKKPCSSNCTIVCYVTTPNGSVVNYNVGELVSQTSCNRTICRETGSIETQPIDGTRVDGQWNVWSPWSECSKTCNGTRTRYRLCSSPQPKCNGEICKKSPNTQLDIVTLENNSTTLEEIERDKCNQLCFTTTTSISTTVTTPHVECLMLIGTDVIVLTPQQVITNPKNSCEICLCKDGAALCSANCSEDEQTCLSKQSQDKNNIYTWIAPQPGQCCGICNKTKVESKCRVEILKDEYVRAGGCVSFNPVGREQCTGGCDSQSSNVLTIANASYQLGNSTCYCCAPKETYTETISMDCQAIGNSGYVEYATYTHIRSCDCQACTGKA</sequence>
<feature type="domain" description="VWFD" evidence="17">
    <location>
        <begin position="1029"/>
        <end position="1199"/>
    </location>
</feature>